<feature type="transmembrane region" description="Helical" evidence="1">
    <location>
        <begin position="81"/>
        <end position="103"/>
    </location>
</feature>
<keyword evidence="1" id="KW-0472">Membrane</keyword>
<dbReference type="EMBL" id="PHAO01000001">
    <property type="protein sequence ID" value="PKN02959.1"/>
    <property type="molecule type" value="Genomic_DNA"/>
</dbReference>
<dbReference type="Proteomes" id="UP000233417">
    <property type="component" value="Unassembled WGS sequence"/>
</dbReference>
<keyword evidence="1" id="KW-1133">Transmembrane helix</keyword>
<evidence type="ECO:0000313" key="2">
    <source>
        <dbReference type="EMBL" id="PKN02959.1"/>
    </source>
</evidence>
<accession>A0A2N2F453</accession>
<gene>
    <name evidence="2" type="ORF">CVU76_02955</name>
</gene>
<reference evidence="2 3" key="1">
    <citation type="journal article" date="2017" name="ISME J.">
        <title>Potential for microbial H2 and metal transformations associated with novel bacteria and archaea in deep terrestrial subsurface sediments.</title>
        <authorList>
            <person name="Hernsdorf A.W."/>
            <person name="Amano Y."/>
            <person name="Miyakawa K."/>
            <person name="Ise K."/>
            <person name="Suzuki Y."/>
            <person name="Anantharaman K."/>
            <person name="Probst A."/>
            <person name="Burstein D."/>
            <person name="Thomas B.C."/>
            <person name="Banfield J.F."/>
        </authorList>
    </citation>
    <scope>NUCLEOTIDE SEQUENCE [LARGE SCALE GENOMIC DNA]</scope>
    <source>
        <strain evidence="2">HGW-Dojkabacteria-1</strain>
    </source>
</reference>
<protein>
    <submittedName>
        <fullName evidence="2">Uncharacterized protein</fullName>
    </submittedName>
</protein>
<feature type="transmembrane region" description="Helical" evidence="1">
    <location>
        <begin position="24"/>
        <end position="41"/>
    </location>
</feature>
<organism evidence="2 3">
    <name type="scientific">Candidatus Dojkabacteria bacterium HGW-Dojkabacteria-1</name>
    <dbReference type="NCBI Taxonomy" id="2013761"/>
    <lineage>
        <taxon>Bacteria</taxon>
        <taxon>Candidatus Dojkabacteria</taxon>
    </lineage>
</organism>
<sequence>MEQKNILTSNGGQKVLNESQVDNLLVIFTYTFKEFLYWWYIRMPLWHLRMLSRISTFVDDNFSMSLLLKNFFIPWHRDFSFIGYTFGIIIKIIYLPIAIFAYIFICSLYLLVILVWLLLPPATILFILRSILSI</sequence>
<comment type="caution">
    <text evidence="2">The sequence shown here is derived from an EMBL/GenBank/DDBJ whole genome shotgun (WGS) entry which is preliminary data.</text>
</comment>
<keyword evidence="1" id="KW-0812">Transmembrane</keyword>
<proteinExistence type="predicted"/>
<name>A0A2N2F453_9BACT</name>
<feature type="transmembrane region" description="Helical" evidence="1">
    <location>
        <begin position="109"/>
        <end position="128"/>
    </location>
</feature>
<dbReference type="AlphaFoldDB" id="A0A2N2F453"/>
<evidence type="ECO:0000256" key="1">
    <source>
        <dbReference type="SAM" id="Phobius"/>
    </source>
</evidence>
<evidence type="ECO:0000313" key="3">
    <source>
        <dbReference type="Proteomes" id="UP000233417"/>
    </source>
</evidence>